<dbReference type="InterPro" id="IPR043131">
    <property type="entry name" value="BCAT-like_N"/>
</dbReference>
<accession>A0A517L5P8</accession>
<organism evidence="1 2">
    <name type="scientific">Venturia effusa</name>
    <dbReference type="NCBI Taxonomy" id="50376"/>
    <lineage>
        <taxon>Eukaryota</taxon>
        <taxon>Fungi</taxon>
        <taxon>Dikarya</taxon>
        <taxon>Ascomycota</taxon>
        <taxon>Pezizomycotina</taxon>
        <taxon>Dothideomycetes</taxon>
        <taxon>Pleosporomycetidae</taxon>
        <taxon>Venturiales</taxon>
        <taxon>Venturiaceae</taxon>
        <taxon>Venturia</taxon>
    </lineage>
</organism>
<dbReference type="Pfam" id="PF01063">
    <property type="entry name" value="Aminotran_4"/>
    <property type="match status" value="1"/>
</dbReference>
<evidence type="ECO:0000313" key="2">
    <source>
        <dbReference type="Proteomes" id="UP000316270"/>
    </source>
</evidence>
<reference evidence="1 2" key="1">
    <citation type="submission" date="2019-07" db="EMBL/GenBank/DDBJ databases">
        <title>Finished genome of Venturia effusa.</title>
        <authorList>
            <person name="Young C.A."/>
            <person name="Cox M.P."/>
            <person name="Ganley A.R.D."/>
            <person name="David W.J."/>
        </authorList>
    </citation>
    <scope>NUCLEOTIDE SEQUENCE [LARGE SCALE GENOMIC DNA]</scope>
    <source>
        <strain evidence="2">albino</strain>
    </source>
</reference>
<dbReference type="Gene3D" id="3.30.470.10">
    <property type="match status" value="1"/>
</dbReference>
<keyword evidence="2" id="KW-1185">Reference proteome</keyword>
<protein>
    <recommendedName>
        <fullName evidence="3">Aminodeoxychorismate lyase</fullName>
    </recommendedName>
</protein>
<dbReference type="Gene3D" id="3.20.10.10">
    <property type="entry name" value="D-amino Acid Aminotransferase, subunit A, domain 2"/>
    <property type="match status" value="1"/>
</dbReference>
<dbReference type="InterPro" id="IPR036038">
    <property type="entry name" value="Aminotransferase-like"/>
</dbReference>
<evidence type="ECO:0008006" key="3">
    <source>
        <dbReference type="Google" id="ProtNLM"/>
    </source>
</evidence>
<dbReference type="InterPro" id="IPR001544">
    <property type="entry name" value="Aminotrans_IV"/>
</dbReference>
<dbReference type="AlphaFoldDB" id="A0A517L5P8"/>
<proteinExistence type="predicted"/>
<dbReference type="InterPro" id="IPR043132">
    <property type="entry name" value="BCAT-like_C"/>
</dbReference>
<evidence type="ECO:0000313" key="1">
    <source>
        <dbReference type="EMBL" id="QDS70955.1"/>
    </source>
</evidence>
<dbReference type="OrthoDB" id="5288718at2759"/>
<dbReference type="STRING" id="50376.A0A517L5P8"/>
<gene>
    <name evidence="1" type="ORF">FKW77_007111</name>
</gene>
<dbReference type="GO" id="GO:0003824">
    <property type="term" value="F:catalytic activity"/>
    <property type="evidence" value="ECO:0007669"/>
    <property type="project" value="InterPro"/>
</dbReference>
<dbReference type="EMBL" id="CP042189">
    <property type="protein sequence ID" value="QDS70955.1"/>
    <property type="molecule type" value="Genomic_DNA"/>
</dbReference>
<name>A0A517L5P8_9PEZI</name>
<dbReference type="Proteomes" id="UP000316270">
    <property type="component" value="Chromosome 5"/>
</dbReference>
<dbReference type="SUPFAM" id="SSF56752">
    <property type="entry name" value="D-aminoacid aminotransferase-like PLP-dependent enzymes"/>
    <property type="match status" value="1"/>
</dbReference>
<sequence>MAQSTINAPTFELFTSLRYDPILRTSDANSAFSDGTESSLYMRSLHQCRLLEAAQEFGFECCEALEFLGDGQRFEKYIVEEIEKWKTKDEARDSSSPLRVKFVVDRQGSKSVELSVVPKVSLEVLFPSTLNLPVKEKEEPSRTFQPSPLTGGALNMGPTDFQPVPNTKPHSTLKPTYSILLDSQATPVDSHTIYKTTHRPHYDSSRARILGKDPNATLAEEVLLYNASRQIMEGSLTTPYFYRQGRWVTPPVWDDDHGGQRGTTRRYAIERKLCEVEAVPVDSLVDGEEVWISNGVRGFGWGYIRLK</sequence>